<dbReference type="InterPro" id="IPR001173">
    <property type="entry name" value="Glyco_trans_2-like"/>
</dbReference>
<keyword evidence="2" id="KW-0328">Glycosyltransferase</keyword>
<evidence type="ECO:0000313" key="3">
    <source>
        <dbReference type="Proteomes" id="UP000236311"/>
    </source>
</evidence>
<dbReference type="Pfam" id="PF00535">
    <property type="entry name" value="Glycos_transf_2"/>
    <property type="match status" value="1"/>
</dbReference>
<feature type="domain" description="Glycosyltransferase 2-like" evidence="1">
    <location>
        <begin position="67"/>
        <end position="229"/>
    </location>
</feature>
<dbReference type="AlphaFoldDB" id="A0A2K4ZF98"/>
<dbReference type="RefSeq" id="WP_172455048.1">
    <property type="nucleotide sequence ID" value="NZ_JANJZD010000007.1"/>
</dbReference>
<dbReference type="PANTHER" id="PTHR22916">
    <property type="entry name" value="GLYCOSYLTRANSFERASE"/>
    <property type="match status" value="1"/>
</dbReference>
<dbReference type="Proteomes" id="UP000236311">
    <property type="component" value="Unassembled WGS sequence"/>
</dbReference>
<organism evidence="2 3">
    <name type="scientific">Acetatifactor muris</name>
    <dbReference type="NCBI Taxonomy" id="879566"/>
    <lineage>
        <taxon>Bacteria</taxon>
        <taxon>Bacillati</taxon>
        <taxon>Bacillota</taxon>
        <taxon>Clostridia</taxon>
        <taxon>Lachnospirales</taxon>
        <taxon>Lachnospiraceae</taxon>
        <taxon>Acetatifactor</taxon>
    </lineage>
</organism>
<sequence>MGRINAANLKKTIYYLKRNGLRQTWYAVRERLDERRQPSYCRTRLSEASPEGQRRTWEQGEYPVSFSILVPAYGTREKYLRELLESLRRQTYPGWELILADATEDDSVEKVVMSVKDSRIRYIRLEENRGIAENTNQALKYVSGEYAGLLDHDDILEENALHEMAVRIEEGRHRGIQLEMLYSDEDKCNGDRTEYYEPNLKEDFNLDLLLSNNYICHFLVMKRELIQELRFRPEYDGAQDYDLVLRAAAKIGRQEDRIAHIAKVLYHWRCHTGSTAENPQSKRYAYEAGRRAVQDFIREAGWKASAEETAHVGFYALHYEGSIFDSRQDVAAVGGALVYKKRIVGGRMTEEGEAIYAGLPVGYSGYLHRAALAQNASAVDIRNVRVRQECREIFRQVLGVHYKAIPGTEVFDVSLLPEDSDWTDLSLRLCRALREAGYRILYLPDCAIKLKRERLWKK</sequence>
<evidence type="ECO:0000313" key="2">
    <source>
        <dbReference type="EMBL" id="SOY29143.1"/>
    </source>
</evidence>
<dbReference type="EC" id="2.4.1.305" evidence="2"/>
<evidence type="ECO:0000259" key="1">
    <source>
        <dbReference type="Pfam" id="PF00535"/>
    </source>
</evidence>
<reference evidence="2 3" key="1">
    <citation type="submission" date="2018-01" db="EMBL/GenBank/DDBJ databases">
        <authorList>
            <person name="Gaut B.S."/>
            <person name="Morton B.R."/>
            <person name="Clegg M.T."/>
            <person name="Duvall M.R."/>
        </authorList>
    </citation>
    <scope>NUCLEOTIDE SEQUENCE [LARGE SCALE GENOMIC DNA]</scope>
    <source>
        <strain evidence="2">GP69</strain>
    </source>
</reference>
<dbReference type="InterPro" id="IPR029044">
    <property type="entry name" value="Nucleotide-diphossugar_trans"/>
</dbReference>
<keyword evidence="2" id="KW-0808">Transferase</keyword>
<dbReference type="PANTHER" id="PTHR22916:SF3">
    <property type="entry name" value="UDP-GLCNAC:BETAGAL BETA-1,3-N-ACETYLGLUCOSAMINYLTRANSFERASE-LIKE PROTEIN 1"/>
    <property type="match status" value="1"/>
</dbReference>
<gene>
    <name evidence="2" type="primary">wfgD</name>
    <name evidence="2" type="ORF">AMURIS_01858</name>
</gene>
<dbReference type="SUPFAM" id="SSF53448">
    <property type="entry name" value="Nucleotide-diphospho-sugar transferases"/>
    <property type="match status" value="1"/>
</dbReference>
<accession>A0A2K4ZF98</accession>
<dbReference type="Gene3D" id="3.90.550.10">
    <property type="entry name" value="Spore Coat Polysaccharide Biosynthesis Protein SpsA, Chain A"/>
    <property type="match status" value="1"/>
</dbReference>
<dbReference type="GO" id="GO:0016758">
    <property type="term" value="F:hexosyltransferase activity"/>
    <property type="evidence" value="ECO:0007669"/>
    <property type="project" value="UniProtKB-ARBA"/>
</dbReference>
<keyword evidence="3" id="KW-1185">Reference proteome</keyword>
<protein>
    <submittedName>
        <fullName evidence="2">UDP-Glc:alpha-D-GlcNAc-diphosphoundecaprenol beta-1,3-glucosyltransferase WfgD</fullName>
        <ecNumber evidence="2">2.4.1.305</ecNumber>
    </submittedName>
</protein>
<dbReference type="EMBL" id="OFSM01000008">
    <property type="protein sequence ID" value="SOY29143.1"/>
    <property type="molecule type" value="Genomic_DNA"/>
</dbReference>
<name>A0A2K4ZF98_9FIRM</name>
<proteinExistence type="predicted"/>